<organism evidence="6">
    <name type="scientific">Absidia glauca</name>
    <name type="common">Pin mould</name>
    <dbReference type="NCBI Taxonomy" id="4829"/>
    <lineage>
        <taxon>Eukaryota</taxon>
        <taxon>Fungi</taxon>
        <taxon>Fungi incertae sedis</taxon>
        <taxon>Mucoromycota</taxon>
        <taxon>Mucoromycotina</taxon>
        <taxon>Mucoromycetes</taxon>
        <taxon>Mucorales</taxon>
        <taxon>Cunninghamellaceae</taxon>
        <taxon>Absidia</taxon>
    </lineage>
</organism>
<feature type="binding site" evidence="3">
    <location>
        <position position="771"/>
    </location>
    <ligand>
        <name>ATP</name>
        <dbReference type="ChEBI" id="CHEBI:30616"/>
    </ligand>
</feature>
<dbReference type="OMA" id="WILEEIY"/>
<dbReference type="InterPro" id="IPR011009">
    <property type="entry name" value="Kinase-like_dom_sf"/>
</dbReference>
<feature type="compositionally biased region" description="Basic and acidic residues" evidence="4">
    <location>
        <begin position="160"/>
        <end position="171"/>
    </location>
</feature>
<dbReference type="GO" id="GO:0005829">
    <property type="term" value="C:cytosol"/>
    <property type="evidence" value="ECO:0007669"/>
    <property type="project" value="TreeGrafter"/>
</dbReference>
<feature type="domain" description="Protein kinase" evidence="5">
    <location>
        <begin position="737"/>
        <end position="997"/>
    </location>
</feature>
<dbReference type="GO" id="GO:0005634">
    <property type="term" value="C:nucleus"/>
    <property type="evidence" value="ECO:0007669"/>
    <property type="project" value="TreeGrafter"/>
</dbReference>
<feature type="region of interest" description="Disordered" evidence="4">
    <location>
        <begin position="1"/>
        <end position="28"/>
    </location>
</feature>
<proteinExistence type="predicted"/>
<dbReference type="Proteomes" id="UP000078561">
    <property type="component" value="Unassembled WGS sequence"/>
</dbReference>
<keyword evidence="2 3" id="KW-0067">ATP-binding</keyword>
<reference evidence="6" key="1">
    <citation type="submission" date="2016-04" db="EMBL/GenBank/DDBJ databases">
        <authorList>
            <person name="Evans L.H."/>
            <person name="Alamgir A."/>
            <person name="Owens N."/>
            <person name="Weber N.D."/>
            <person name="Virtaneva K."/>
            <person name="Barbian K."/>
            <person name="Babar A."/>
            <person name="Rosenke K."/>
        </authorList>
    </citation>
    <scope>NUCLEOTIDE SEQUENCE [LARGE SCALE GENOMIC DNA]</scope>
    <source>
        <strain evidence="6">CBS 101.48</strain>
    </source>
</reference>
<dbReference type="PANTHER" id="PTHR24346">
    <property type="entry name" value="MAP/MICROTUBULE AFFINITY-REGULATING KINASE"/>
    <property type="match status" value="1"/>
</dbReference>
<dbReference type="Pfam" id="PF00069">
    <property type="entry name" value="Pkinase"/>
    <property type="match status" value="1"/>
</dbReference>
<dbReference type="SUPFAM" id="SSF56112">
    <property type="entry name" value="Protein kinase-like (PK-like)"/>
    <property type="match status" value="1"/>
</dbReference>
<dbReference type="InParanoid" id="A0A163J8Q1"/>
<dbReference type="InterPro" id="IPR000014">
    <property type="entry name" value="PAS"/>
</dbReference>
<dbReference type="GO" id="GO:0004674">
    <property type="term" value="F:protein serine/threonine kinase activity"/>
    <property type="evidence" value="ECO:0007669"/>
    <property type="project" value="TreeGrafter"/>
</dbReference>
<evidence type="ECO:0000256" key="1">
    <source>
        <dbReference type="ARBA" id="ARBA00022741"/>
    </source>
</evidence>
<dbReference type="InterPro" id="IPR017441">
    <property type="entry name" value="Protein_kinase_ATP_BS"/>
</dbReference>
<name>A0A163J8Q1_ABSGL</name>
<keyword evidence="7" id="KW-1185">Reference proteome</keyword>
<dbReference type="PROSITE" id="PS50011">
    <property type="entry name" value="PROTEIN_KINASE_DOM"/>
    <property type="match status" value="1"/>
</dbReference>
<dbReference type="GO" id="GO:0045719">
    <property type="term" value="P:negative regulation of glycogen biosynthetic process"/>
    <property type="evidence" value="ECO:0007669"/>
    <property type="project" value="TreeGrafter"/>
</dbReference>
<dbReference type="EMBL" id="LT552351">
    <property type="protein sequence ID" value="SAL98775.1"/>
    <property type="molecule type" value="Genomic_DNA"/>
</dbReference>
<dbReference type="Gene3D" id="3.30.450.20">
    <property type="entry name" value="PAS domain"/>
    <property type="match status" value="1"/>
</dbReference>
<dbReference type="Gene3D" id="3.30.200.20">
    <property type="entry name" value="Phosphorylase Kinase, domain 1"/>
    <property type="match status" value="1"/>
</dbReference>
<accession>A0A163J8Q1</accession>
<dbReference type="PROSITE" id="PS00108">
    <property type="entry name" value="PROTEIN_KINASE_ST"/>
    <property type="match status" value="1"/>
</dbReference>
<dbReference type="PROSITE" id="PS00107">
    <property type="entry name" value="PROTEIN_KINASE_ATP"/>
    <property type="match status" value="1"/>
</dbReference>
<dbReference type="InterPro" id="IPR008271">
    <property type="entry name" value="Ser/Thr_kinase_AS"/>
</dbReference>
<evidence type="ECO:0000256" key="2">
    <source>
        <dbReference type="ARBA" id="ARBA00022840"/>
    </source>
</evidence>
<evidence type="ECO:0000256" key="3">
    <source>
        <dbReference type="PROSITE-ProRule" id="PRU10141"/>
    </source>
</evidence>
<dbReference type="GO" id="GO:0005524">
    <property type="term" value="F:ATP binding"/>
    <property type="evidence" value="ECO:0007669"/>
    <property type="project" value="UniProtKB-UniRule"/>
</dbReference>
<gene>
    <name evidence="6" type="primary">ABSGL_04339.1 scaffold 5390</name>
</gene>
<evidence type="ECO:0000259" key="5">
    <source>
        <dbReference type="PROSITE" id="PS50011"/>
    </source>
</evidence>
<feature type="region of interest" description="Disordered" evidence="4">
    <location>
        <begin position="666"/>
        <end position="686"/>
    </location>
</feature>
<feature type="compositionally biased region" description="Basic and acidic residues" evidence="4">
    <location>
        <begin position="670"/>
        <end position="684"/>
    </location>
</feature>
<dbReference type="AlphaFoldDB" id="A0A163J8Q1"/>
<protein>
    <recommendedName>
        <fullName evidence="5">Protein kinase domain-containing protein</fullName>
    </recommendedName>
</protein>
<dbReference type="STRING" id="4829.A0A163J8Q1"/>
<dbReference type="Pfam" id="PF13426">
    <property type="entry name" value="PAS_9"/>
    <property type="match status" value="1"/>
</dbReference>
<dbReference type="SMART" id="SM00220">
    <property type="entry name" value="S_TKc"/>
    <property type="match status" value="1"/>
</dbReference>
<sequence>MNLTGLPRSDNSNSNNGPANDTQSSRDKVFSAPYSDHVRYRENSLSSDNGSSLMNHLGISNNTPNENDIAKFCKESNYGYSFVNSATRTPPIATRLQRLSSWTRRSSSERSLDCVRLIRSKLDGVDYGRRFSQPDIGAIDRQRSRYENMARRYIKQPQKQKRDQVEEDLHHATHLSTNHAPDTTIHTQTTTTLLSTSDSELSGSPSYSSLPTSPIYWEYNTQHETTTGPKKNELGTIKENCIQRQPSTKDLDQGPVPPWIDKPISTVNSGSPSTSVSTSTTATSSCASRYLRALHTPTRFLPQQQAILTTDADGNILLFNDISCLCFGIDKSYIGRSILTKFDVASQHMMAHRLDERKKQLRRKSILLQRQESTNQGGMVLMCGVIIPIIKSNGQKSAASLWLKEKWNKDQGRFVYLWIFEEIYESRLTVTLDAKGAIQDPSSKTLHDIYGYNRTEVIGQPIKKLIPSLNIDSNSAAAVVNKCEFYASRSKDGTCFPSMVQLLHGSELQITLLPTISGLITIHQNGRVQSINPVPAKYLFGYKVKDVAEVMQIDTLLPQFTSLVALLNQQQALRHDRLISCTDCLDVWRRQHTTPLKDDHFTAVHRDGGHFAVDLQLRLVESNDESLYSVWISYNRITRSSHPPPSICTTTDDDDNVTPPCGTTCGTLTRSEDRQGVHHEETRQLRTTTTYPGRFESFGSVPKDKALFPQNDSSSTSVSSTTTLGPPSIVFPDFDDYVIIDSLGEGTYGSAKLVHSKSDPTQEFVIKAIVKSRIIIDSWVRDRKYGSLPIEIHILLKLQQNPHVNCPQLVTFMEDDDNYYTLTRLHGDGMDLFDYIELNDQMTEGQVRRIFHQVAAAIQHLHHLRIVHRDIKDENILLDDRGIVQLIDFGSAAYYREGRLFDTFSGTLDYCSPEILNGTSYAGPPQDMWSLGILLYTLIFRETPFYSVDDIMEHNLQLPFVPYPDLAVGPVDLLHKLLNRDISQRPTIDQVMQDPWLQSES</sequence>
<dbReference type="Gene3D" id="1.10.510.10">
    <property type="entry name" value="Transferase(Phosphotransferase) domain 1"/>
    <property type="match status" value="1"/>
</dbReference>
<dbReference type="OrthoDB" id="10252171at2759"/>
<dbReference type="InterPro" id="IPR000719">
    <property type="entry name" value="Prot_kinase_dom"/>
</dbReference>
<dbReference type="PANTHER" id="PTHR24346:SF51">
    <property type="entry name" value="PAS DOMAIN-CONTAINING SERINE_THREONINE-PROTEIN KINASE"/>
    <property type="match status" value="1"/>
</dbReference>
<dbReference type="FunCoup" id="A0A163J8Q1">
    <property type="interactions" value="172"/>
</dbReference>
<evidence type="ECO:0000313" key="6">
    <source>
        <dbReference type="EMBL" id="SAL98775.1"/>
    </source>
</evidence>
<evidence type="ECO:0000256" key="4">
    <source>
        <dbReference type="SAM" id="MobiDB-lite"/>
    </source>
</evidence>
<keyword evidence="1 3" id="KW-0547">Nucleotide-binding</keyword>
<dbReference type="GO" id="GO:0035556">
    <property type="term" value="P:intracellular signal transduction"/>
    <property type="evidence" value="ECO:0007669"/>
    <property type="project" value="TreeGrafter"/>
</dbReference>
<dbReference type="FunFam" id="1.10.510.10:FF:000320">
    <property type="entry name" value="Serine/threonine protein kinase"/>
    <property type="match status" value="1"/>
</dbReference>
<feature type="region of interest" description="Disordered" evidence="4">
    <location>
        <begin position="154"/>
        <end position="185"/>
    </location>
</feature>
<evidence type="ECO:0000313" key="7">
    <source>
        <dbReference type="Proteomes" id="UP000078561"/>
    </source>
</evidence>
<feature type="compositionally biased region" description="Polar residues" evidence="4">
    <location>
        <begin position="1"/>
        <end position="23"/>
    </location>
</feature>